<evidence type="ECO:0000313" key="5">
    <source>
        <dbReference type="Proteomes" id="UP001320420"/>
    </source>
</evidence>
<evidence type="ECO:0000256" key="1">
    <source>
        <dbReference type="ARBA" id="ARBA00004496"/>
    </source>
</evidence>
<dbReference type="GO" id="GO:0005524">
    <property type="term" value="F:ATP binding"/>
    <property type="evidence" value="ECO:0007669"/>
    <property type="project" value="InterPro"/>
</dbReference>
<dbReference type="EMBL" id="JAKJXP020000092">
    <property type="protein sequence ID" value="KAK7747184.1"/>
    <property type="molecule type" value="Genomic_DNA"/>
</dbReference>
<feature type="region of interest" description="Disordered" evidence="2">
    <location>
        <begin position="325"/>
        <end position="384"/>
    </location>
</feature>
<dbReference type="InterPro" id="IPR015273">
    <property type="entry name" value="Cys-tRNA-synt_Ia_DALR"/>
</dbReference>
<evidence type="ECO:0000259" key="3">
    <source>
        <dbReference type="Pfam" id="PF09190"/>
    </source>
</evidence>
<dbReference type="Proteomes" id="UP001320420">
    <property type="component" value="Unassembled WGS sequence"/>
</dbReference>
<dbReference type="InterPro" id="IPR024909">
    <property type="entry name" value="Cys-tRNA/MSH_ligase"/>
</dbReference>
<name>A0AAN9YLK1_9PEZI</name>
<sequence>MITTIKEALEPSSPAAYTARSMRIVFLLGRWNEGVEISPDMRTYAASWESTVNKFFTNTKSRLAEAGVSVNAIQDSVQKLSVGDEQTPDGLLADLEQAQKEFKAALTNSFDTPQAMRVILDIIRKANIHLADQQSAQDLRALEAIARWITEMVGILGLDSNAEPPYKGLGWSNASAGAVGDPKTAVESYKKVYDTVVSDIKSLELPASDSITSLLSQTPDAEFDSLVSTGTPDLETLASPYVRAISKLRDELRRIAPTTSEEARKTIHNLSDRIRNEDLLDLCVYLDDRPGGLPSLIKFVSASEMTSIKEKRANETEEAIKSAKLKEEKKREQEKKAREALEKGKTRPEDLHKGDERYSDWDADGMPTKMKDGSDVPKSQLKKLKKEWENQKKLHEKYLSWVATEAEAASKA</sequence>
<proteinExistence type="predicted"/>
<organism evidence="4 5">
    <name type="scientific">Diatrype stigma</name>
    <dbReference type="NCBI Taxonomy" id="117547"/>
    <lineage>
        <taxon>Eukaryota</taxon>
        <taxon>Fungi</taxon>
        <taxon>Dikarya</taxon>
        <taxon>Ascomycota</taxon>
        <taxon>Pezizomycotina</taxon>
        <taxon>Sordariomycetes</taxon>
        <taxon>Xylariomycetidae</taxon>
        <taxon>Xylariales</taxon>
        <taxon>Diatrypaceae</taxon>
        <taxon>Diatrype</taxon>
    </lineage>
</organism>
<gene>
    <name evidence="4" type="primary">CYR1_1</name>
    <name evidence="4" type="ORF">SLS62_009126</name>
</gene>
<dbReference type="Gene3D" id="1.20.120.640">
    <property type="entry name" value="Anticodon-binding domain of a subclass of class I aminoacyl-tRNA synthetases"/>
    <property type="match status" value="1"/>
</dbReference>
<dbReference type="InterPro" id="IPR009080">
    <property type="entry name" value="tRNAsynth_Ia_anticodon-bd"/>
</dbReference>
<dbReference type="PANTHER" id="PTHR10890:SF3">
    <property type="entry name" value="CYSTEINE--TRNA LIGASE, CYTOPLASMIC"/>
    <property type="match status" value="1"/>
</dbReference>
<comment type="caution">
    <text evidence="4">The sequence shown here is derived from an EMBL/GenBank/DDBJ whole genome shotgun (WGS) entry which is preliminary data.</text>
</comment>
<reference evidence="4 5" key="1">
    <citation type="submission" date="2024-02" db="EMBL/GenBank/DDBJ databases">
        <title>De novo assembly and annotation of 12 fungi associated with fruit tree decline syndrome in Ontario, Canada.</title>
        <authorList>
            <person name="Sulman M."/>
            <person name="Ellouze W."/>
            <person name="Ilyukhin E."/>
        </authorList>
    </citation>
    <scope>NUCLEOTIDE SEQUENCE [LARGE SCALE GENOMIC DNA]</scope>
    <source>
        <strain evidence="4 5">M11/M66-122</strain>
    </source>
</reference>
<dbReference type="PANTHER" id="PTHR10890">
    <property type="entry name" value="CYSTEINYL-TRNA SYNTHETASE"/>
    <property type="match status" value="1"/>
</dbReference>
<comment type="subcellular location">
    <subcellularLocation>
        <location evidence="1">Cytoplasm</location>
    </subcellularLocation>
</comment>
<dbReference type="Pfam" id="PF09190">
    <property type="entry name" value="DALR_2"/>
    <property type="match status" value="1"/>
</dbReference>
<feature type="compositionally biased region" description="Basic and acidic residues" evidence="2">
    <location>
        <begin position="325"/>
        <end position="360"/>
    </location>
</feature>
<dbReference type="SUPFAM" id="SSF47323">
    <property type="entry name" value="Anticodon-binding domain of a subclass of class I aminoacyl-tRNA synthetases"/>
    <property type="match status" value="1"/>
</dbReference>
<accession>A0AAN9YLK1</accession>
<dbReference type="AlphaFoldDB" id="A0AAN9YLK1"/>
<dbReference type="GO" id="GO:0006423">
    <property type="term" value="P:cysteinyl-tRNA aminoacylation"/>
    <property type="evidence" value="ECO:0007669"/>
    <property type="project" value="InterPro"/>
</dbReference>
<protein>
    <submittedName>
        <fullName evidence="4">Cysteinyl-tRNA synthetase</fullName>
    </submittedName>
</protein>
<keyword evidence="5" id="KW-1185">Reference proteome</keyword>
<dbReference type="GO" id="GO:0004817">
    <property type="term" value="F:cysteine-tRNA ligase activity"/>
    <property type="evidence" value="ECO:0007669"/>
    <property type="project" value="InterPro"/>
</dbReference>
<dbReference type="GO" id="GO:0005737">
    <property type="term" value="C:cytoplasm"/>
    <property type="evidence" value="ECO:0007669"/>
    <property type="project" value="UniProtKB-SubCell"/>
</dbReference>
<evidence type="ECO:0000313" key="4">
    <source>
        <dbReference type="EMBL" id="KAK7747184.1"/>
    </source>
</evidence>
<feature type="domain" description="Cysteinyl-tRNA synthetase class Ia DALR" evidence="3">
    <location>
        <begin position="101"/>
        <end position="158"/>
    </location>
</feature>
<evidence type="ECO:0000256" key="2">
    <source>
        <dbReference type="SAM" id="MobiDB-lite"/>
    </source>
</evidence>